<evidence type="ECO:0000313" key="3">
    <source>
        <dbReference type="Proteomes" id="UP000199403"/>
    </source>
</evidence>
<accession>A0A1H6YEF3</accession>
<sequence>MTSTTNFRVLFVLLLLGSHAVKSQELIQKTFSGIQKLELNAGAIEVWYQGQEGLEEIQLEASLGNTENTDKSLLMVTVGNTLKIAYDPPKENGRSKKFIRLKGPSSIELDFVNGSGSLSVSGVRAAQTRLQVGSGQIHAREIAGDVWVKGSSGIIRLESVQGDVTCLLTSGNAHLHQINGNLAFTATSGQLNASSIGGVVNARLTSGNMRLKQIAVLGKLEITSGNINADQAGLGQDTYFSGSSGNINVRTMSDLAAYNFDLQAGSGNIRVASQTQPGSLHIRNGDFPTIKGKISSGNIAILPI</sequence>
<dbReference type="Proteomes" id="UP000199403">
    <property type="component" value="Unassembled WGS sequence"/>
</dbReference>
<name>A0A1H6YEF3_9BACT</name>
<evidence type="ECO:0000313" key="2">
    <source>
        <dbReference type="EMBL" id="SEJ39658.1"/>
    </source>
</evidence>
<dbReference type="STRING" id="1416801.SAMN05192553_103668"/>
<dbReference type="InterPro" id="IPR025164">
    <property type="entry name" value="Toastrack_DUF4097"/>
</dbReference>
<dbReference type="AlphaFoldDB" id="A0A1H6YEF3"/>
<dbReference type="RefSeq" id="WP_092174495.1">
    <property type="nucleotide sequence ID" value="NZ_FNZH01000003.1"/>
</dbReference>
<keyword evidence="3" id="KW-1185">Reference proteome</keyword>
<gene>
    <name evidence="2" type="ORF">SAMN05192553_103668</name>
</gene>
<reference evidence="3" key="1">
    <citation type="submission" date="2016-10" db="EMBL/GenBank/DDBJ databases">
        <authorList>
            <person name="Varghese N."/>
            <person name="Submissions S."/>
        </authorList>
    </citation>
    <scope>NUCLEOTIDE SEQUENCE [LARGE SCALE GENOMIC DNA]</scope>
    <source>
        <strain evidence="3">IBRC-M 10761</strain>
    </source>
</reference>
<dbReference type="EMBL" id="FNZH01000003">
    <property type="protein sequence ID" value="SEJ39658.1"/>
    <property type="molecule type" value="Genomic_DNA"/>
</dbReference>
<evidence type="ECO:0000259" key="1">
    <source>
        <dbReference type="Pfam" id="PF13349"/>
    </source>
</evidence>
<dbReference type="Pfam" id="PF13349">
    <property type="entry name" value="DUF4097"/>
    <property type="match status" value="1"/>
</dbReference>
<protein>
    <submittedName>
        <fullName evidence="2">DUF4097 and DUF4098 domain-containing protein YvlB</fullName>
    </submittedName>
</protein>
<proteinExistence type="predicted"/>
<dbReference type="Gene3D" id="2.160.20.120">
    <property type="match status" value="1"/>
</dbReference>
<organism evidence="2 3">
    <name type="scientific">Cyclobacterium xiamenense</name>
    <dbReference type="NCBI Taxonomy" id="1297121"/>
    <lineage>
        <taxon>Bacteria</taxon>
        <taxon>Pseudomonadati</taxon>
        <taxon>Bacteroidota</taxon>
        <taxon>Cytophagia</taxon>
        <taxon>Cytophagales</taxon>
        <taxon>Cyclobacteriaceae</taxon>
        <taxon>Cyclobacterium</taxon>
    </lineage>
</organism>
<dbReference type="OrthoDB" id="838235at2"/>
<feature type="domain" description="DUF4097" evidence="1">
    <location>
        <begin position="34"/>
        <end position="300"/>
    </location>
</feature>